<name>A0ABD1N866_9FABA</name>
<protein>
    <submittedName>
        <fullName evidence="2">Uncharacterized protein</fullName>
    </submittedName>
</protein>
<dbReference type="Pfam" id="PF07816">
    <property type="entry name" value="DUF1645"/>
    <property type="match status" value="1"/>
</dbReference>
<gene>
    <name evidence="2" type="ORF">Fmac_005595</name>
</gene>
<dbReference type="Proteomes" id="UP001603857">
    <property type="component" value="Unassembled WGS sequence"/>
</dbReference>
<organism evidence="2 3">
    <name type="scientific">Flemingia macrophylla</name>
    <dbReference type="NCBI Taxonomy" id="520843"/>
    <lineage>
        <taxon>Eukaryota</taxon>
        <taxon>Viridiplantae</taxon>
        <taxon>Streptophyta</taxon>
        <taxon>Embryophyta</taxon>
        <taxon>Tracheophyta</taxon>
        <taxon>Spermatophyta</taxon>
        <taxon>Magnoliopsida</taxon>
        <taxon>eudicotyledons</taxon>
        <taxon>Gunneridae</taxon>
        <taxon>Pentapetalae</taxon>
        <taxon>rosids</taxon>
        <taxon>fabids</taxon>
        <taxon>Fabales</taxon>
        <taxon>Fabaceae</taxon>
        <taxon>Papilionoideae</taxon>
        <taxon>50 kb inversion clade</taxon>
        <taxon>NPAAA clade</taxon>
        <taxon>indigoferoid/millettioid clade</taxon>
        <taxon>Phaseoleae</taxon>
        <taxon>Flemingia</taxon>
    </lineage>
</organism>
<proteinExistence type="predicted"/>
<comment type="caution">
    <text evidence="2">The sequence shown here is derived from an EMBL/GenBank/DDBJ whole genome shotgun (WGS) entry which is preliminary data.</text>
</comment>
<feature type="region of interest" description="Disordered" evidence="1">
    <location>
        <begin position="203"/>
        <end position="223"/>
    </location>
</feature>
<accession>A0ABD1N866</accession>
<evidence type="ECO:0000256" key="1">
    <source>
        <dbReference type="SAM" id="MobiDB-lite"/>
    </source>
</evidence>
<evidence type="ECO:0000313" key="3">
    <source>
        <dbReference type="Proteomes" id="UP001603857"/>
    </source>
</evidence>
<dbReference type="AlphaFoldDB" id="A0ABD1N866"/>
<dbReference type="PANTHER" id="PTHR33095:SF114">
    <property type="entry name" value="DUF1645 FAMILY PROTEIN"/>
    <property type="match status" value="1"/>
</dbReference>
<evidence type="ECO:0000313" key="2">
    <source>
        <dbReference type="EMBL" id="KAL2344310.1"/>
    </source>
</evidence>
<keyword evidence="3" id="KW-1185">Reference proteome</keyword>
<dbReference type="PANTHER" id="PTHR33095">
    <property type="entry name" value="OS07G0619500 PROTEIN"/>
    <property type="match status" value="1"/>
</dbReference>
<sequence>MKNEASSIKKLTVQALSVIQMPNSFPKSNDYACVPSRHDSEFVVGNQTHFDNKENVEDQLEFSFTCIDLKETLIFADEIFYDGKIRPSFATLEKSIVLTTTYDNNTLPLQPSLKKLFAVEKPNKFSSHSEGISEGSFNEASPNITMVGMDASANKCKKRKPLTFSKTRRFQENIKLQTNSDAQDTFIFWNPSEPVSIDFQDAKEKKVSPNRGKGRKSKTTLSPHEKVYVMNKKRTENSKQKSFLPYRQNLIGFFTNKNRFSKDINSF</sequence>
<reference evidence="2 3" key="1">
    <citation type="submission" date="2024-08" db="EMBL/GenBank/DDBJ databases">
        <title>Insights into the chromosomal genome structure of Flemingia macrophylla.</title>
        <authorList>
            <person name="Ding Y."/>
            <person name="Zhao Y."/>
            <person name="Bi W."/>
            <person name="Wu M."/>
            <person name="Zhao G."/>
            <person name="Gong Y."/>
            <person name="Li W."/>
            <person name="Zhang P."/>
        </authorList>
    </citation>
    <scope>NUCLEOTIDE SEQUENCE [LARGE SCALE GENOMIC DNA]</scope>
    <source>
        <strain evidence="2">DYQJB</strain>
        <tissue evidence="2">Leaf</tissue>
    </source>
</reference>
<dbReference type="InterPro" id="IPR012442">
    <property type="entry name" value="DUF1645_plant"/>
</dbReference>
<dbReference type="EMBL" id="JBGMDY010000002">
    <property type="protein sequence ID" value="KAL2344310.1"/>
    <property type="molecule type" value="Genomic_DNA"/>
</dbReference>